<gene>
    <name evidence="1" type="ORF">A3F25_02935</name>
</gene>
<sequence>MSNEFGDNKCMFCNRQAVSFFMVFDENDEPDQIVGESVYFCTSDAVKAAEKIRQLRESPQDLVFMRSVIDRAWIKMWL</sequence>
<organism evidence="1 2">
    <name type="scientific">Candidatus Yanofskybacteria bacterium RIFCSPHIGHO2_12_FULL_45_19b</name>
    <dbReference type="NCBI Taxonomy" id="1802689"/>
    <lineage>
        <taxon>Bacteria</taxon>
        <taxon>Candidatus Yanofskyibacteriota</taxon>
    </lineage>
</organism>
<proteinExistence type="predicted"/>
<evidence type="ECO:0000313" key="1">
    <source>
        <dbReference type="EMBL" id="OGN19045.1"/>
    </source>
</evidence>
<name>A0A1F8G120_9BACT</name>
<evidence type="ECO:0000313" key="2">
    <source>
        <dbReference type="Proteomes" id="UP000177478"/>
    </source>
</evidence>
<dbReference type="Proteomes" id="UP000177478">
    <property type="component" value="Unassembled WGS sequence"/>
</dbReference>
<comment type="caution">
    <text evidence="1">The sequence shown here is derived from an EMBL/GenBank/DDBJ whole genome shotgun (WGS) entry which is preliminary data.</text>
</comment>
<reference evidence="1 2" key="1">
    <citation type="journal article" date="2016" name="Nat. Commun.">
        <title>Thousands of microbial genomes shed light on interconnected biogeochemical processes in an aquifer system.</title>
        <authorList>
            <person name="Anantharaman K."/>
            <person name="Brown C.T."/>
            <person name="Hug L.A."/>
            <person name="Sharon I."/>
            <person name="Castelle C.J."/>
            <person name="Probst A.J."/>
            <person name="Thomas B.C."/>
            <person name="Singh A."/>
            <person name="Wilkins M.J."/>
            <person name="Karaoz U."/>
            <person name="Brodie E.L."/>
            <person name="Williams K.H."/>
            <person name="Hubbard S.S."/>
            <person name="Banfield J.F."/>
        </authorList>
    </citation>
    <scope>NUCLEOTIDE SEQUENCE [LARGE SCALE GENOMIC DNA]</scope>
</reference>
<dbReference type="EMBL" id="MGKD01000024">
    <property type="protein sequence ID" value="OGN19045.1"/>
    <property type="molecule type" value="Genomic_DNA"/>
</dbReference>
<dbReference type="AlphaFoldDB" id="A0A1F8G120"/>
<accession>A0A1F8G120</accession>
<dbReference type="STRING" id="1802689.A3F25_02935"/>
<protein>
    <submittedName>
        <fullName evidence="1">Uncharacterized protein</fullName>
    </submittedName>
</protein>